<dbReference type="Pfam" id="PF08869">
    <property type="entry name" value="XisI"/>
    <property type="match status" value="1"/>
</dbReference>
<dbReference type="InterPro" id="IPR035943">
    <property type="entry name" value="XisI-like_sf"/>
</dbReference>
<dbReference type="SUPFAM" id="SSF143847">
    <property type="entry name" value="XisI-like"/>
    <property type="match status" value="1"/>
</dbReference>
<evidence type="ECO:0000313" key="1">
    <source>
        <dbReference type="EMBL" id="CUM60595.1"/>
    </source>
</evidence>
<dbReference type="RefSeq" id="WP_026793837.1">
    <property type="nucleotide sequence ID" value="NZ_CAJCFV010000115.1"/>
</dbReference>
<name>A0A1J1JGS9_PLAAG</name>
<dbReference type="AlphaFoldDB" id="A0A1J1JGS9"/>
<dbReference type="EMBL" id="LO018304">
    <property type="protein sequence ID" value="CUM60595.1"/>
    <property type="molecule type" value="Genomic_DNA"/>
</dbReference>
<dbReference type="InterPro" id="IPR014968">
    <property type="entry name" value="XisI"/>
</dbReference>
<accession>A0A1J1JGS9</accession>
<dbReference type="CDD" id="cd16382">
    <property type="entry name" value="XisI-like"/>
    <property type="match status" value="1"/>
</dbReference>
<sequence length="111" mass="12752">MDSLVQYREVIQEKLKEYTEIPYAYGDLQCRLIVSEDRNNFLLITLGWEDDVQVHGCLVHIEVIGDKIWIHRDGLEDGIANELVKAGIPKTQIVLGFHPPNIRPHTEFAVN</sequence>
<reference evidence="1" key="1">
    <citation type="submission" date="2015-09" db="EMBL/GenBank/DDBJ databases">
        <authorList>
            <person name="Jackson K.R."/>
            <person name="Lunt B.L."/>
            <person name="Fisher J.N.B."/>
            <person name="Gardner A.V."/>
            <person name="Bailey M.E."/>
            <person name="Deus L.M."/>
            <person name="Earl A.S."/>
            <person name="Gibby P.D."/>
            <person name="Hartmann K.A."/>
            <person name="Liu J.E."/>
            <person name="Manci A.M."/>
            <person name="Nielsen D.A."/>
            <person name="Solomon M.B."/>
            <person name="Breakwell D.P."/>
            <person name="Burnett S.H."/>
            <person name="Grose J.H."/>
        </authorList>
    </citation>
    <scope>NUCLEOTIDE SEQUENCE</scope>
    <source>
        <strain evidence="1">7805</strain>
    </source>
</reference>
<proteinExistence type="predicted"/>
<protein>
    <submittedName>
        <fullName evidence="1">XisI protein-like protein</fullName>
    </submittedName>
</protein>
<organism evidence="1">
    <name type="scientific">Planktothrix agardhii</name>
    <name type="common">Oscillatoria agardhii</name>
    <dbReference type="NCBI Taxonomy" id="1160"/>
    <lineage>
        <taxon>Bacteria</taxon>
        <taxon>Bacillati</taxon>
        <taxon>Cyanobacteriota</taxon>
        <taxon>Cyanophyceae</taxon>
        <taxon>Oscillatoriophycideae</taxon>
        <taxon>Oscillatoriales</taxon>
        <taxon>Microcoleaceae</taxon>
        <taxon>Planktothrix</taxon>
    </lineage>
</organism>
<dbReference type="Gene3D" id="3.30.310.110">
    <property type="entry name" value="XisI-like"/>
    <property type="match status" value="1"/>
</dbReference>
<gene>
    <name evidence="1" type="ORF">PLAM_2629</name>
</gene>